<name>A0A6P5T0I5_PRUAV</name>
<accession>A0A6P5T0I5</accession>
<proteinExistence type="predicted"/>
<protein>
    <submittedName>
        <fullName evidence="2">Uncharacterized protein LOC110761779</fullName>
    </submittedName>
</protein>
<dbReference type="Proteomes" id="UP000515124">
    <property type="component" value="Unplaced"/>
</dbReference>
<organism evidence="1 2">
    <name type="scientific">Prunus avium</name>
    <name type="common">Cherry</name>
    <name type="synonym">Cerasus avium</name>
    <dbReference type="NCBI Taxonomy" id="42229"/>
    <lineage>
        <taxon>Eukaryota</taxon>
        <taxon>Viridiplantae</taxon>
        <taxon>Streptophyta</taxon>
        <taxon>Embryophyta</taxon>
        <taxon>Tracheophyta</taxon>
        <taxon>Spermatophyta</taxon>
        <taxon>Magnoliopsida</taxon>
        <taxon>eudicotyledons</taxon>
        <taxon>Gunneridae</taxon>
        <taxon>Pentapetalae</taxon>
        <taxon>rosids</taxon>
        <taxon>fabids</taxon>
        <taxon>Rosales</taxon>
        <taxon>Rosaceae</taxon>
        <taxon>Amygdaloideae</taxon>
        <taxon>Amygdaleae</taxon>
        <taxon>Prunus</taxon>
    </lineage>
</organism>
<keyword evidence="1" id="KW-1185">Reference proteome</keyword>
<dbReference type="AlphaFoldDB" id="A0A6P5T0I5"/>
<dbReference type="GeneID" id="110761779"/>
<gene>
    <name evidence="2" type="primary">LOC110761779</name>
</gene>
<sequence>MLPSRLSKLTLPACLPAGSSDSATPPDLKLWDLAVEVEVEGQEEVAGVVEDQEEVAGVVEDQEEVAGEALGLEDLVAGEALDLEDLVAGAPGLGGHGVAVVSGVDLAFLGGLVMDYATCYLLASTACAAVVCSKNALAALVADLVLPDPVPSDPICF</sequence>
<evidence type="ECO:0000313" key="1">
    <source>
        <dbReference type="Proteomes" id="UP000515124"/>
    </source>
</evidence>
<dbReference type="KEGG" id="pavi:110761779"/>
<dbReference type="RefSeq" id="XP_021820032.1">
    <property type="nucleotide sequence ID" value="XM_021964340.1"/>
</dbReference>
<reference evidence="2" key="1">
    <citation type="submission" date="2025-08" db="UniProtKB">
        <authorList>
            <consortium name="RefSeq"/>
        </authorList>
    </citation>
    <scope>IDENTIFICATION</scope>
</reference>
<evidence type="ECO:0000313" key="2">
    <source>
        <dbReference type="RefSeq" id="XP_021820032.1"/>
    </source>
</evidence>